<dbReference type="STRING" id="1123404.SAMN02745784_02862"/>
<dbReference type="CDD" id="cd00165">
    <property type="entry name" value="S4"/>
    <property type="match status" value="1"/>
</dbReference>
<sequence>MKEILIDTDYIKLDQFLKLVGLVQTGGQAKIIIDEGNIIVNDEVAFQRGKKIRKNDIVKIKDYGSFIIV</sequence>
<dbReference type="Proteomes" id="UP000184114">
    <property type="component" value="Unassembled WGS sequence"/>
</dbReference>
<dbReference type="AlphaFoldDB" id="A0A1M4Z1H5"/>
<dbReference type="EMBL" id="FQTY01000020">
    <property type="protein sequence ID" value="SHF11436.1"/>
    <property type="molecule type" value="Genomic_DNA"/>
</dbReference>
<dbReference type="InterPro" id="IPR036986">
    <property type="entry name" value="S4_RNA-bd_sf"/>
</dbReference>
<organism evidence="2 3">
    <name type="scientific">Tissierella praeacuta DSM 18095</name>
    <dbReference type="NCBI Taxonomy" id="1123404"/>
    <lineage>
        <taxon>Bacteria</taxon>
        <taxon>Bacillati</taxon>
        <taxon>Bacillota</taxon>
        <taxon>Tissierellia</taxon>
        <taxon>Tissierellales</taxon>
        <taxon>Tissierellaceae</taxon>
        <taxon>Tissierella</taxon>
    </lineage>
</organism>
<keyword evidence="3" id="KW-1185">Reference proteome</keyword>
<keyword evidence="1" id="KW-0694">RNA-binding</keyword>
<evidence type="ECO:0000313" key="2">
    <source>
        <dbReference type="EMBL" id="SHF11436.1"/>
    </source>
</evidence>
<accession>A0A1M4Z1H5</accession>
<dbReference type="GeneID" id="90993577"/>
<dbReference type="SUPFAM" id="SSF55174">
    <property type="entry name" value="Alpha-L RNA-binding motif"/>
    <property type="match status" value="1"/>
</dbReference>
<name>A0A1M4Z1H5_9FIRM</name>
<gene>
    <name evidence="2" type="ORF">SAMN02745784_02862</name>
</gene>
<proteinExistence type="predicted"/>
<dbReference type="Gene3D" id="3.10.290.10">
    <property type="entry name" value="RNA-binding S4 domain"/>
    <property type="match status" value="1"/>
</dbReference>
<dbReference type="RefSeq" id="WP_072977531.1">
    <property type="nucleotide sequence ID" value="NZ_FQTY01000020.1"/>
</dbReference>
<evidence type="ECO:0000313" key="3">
    <source>
        <dbReference type="Proteomes" id="UP000184114"/>
    </source>
</evidence>
<protein>
    <submittedName>
        <fullName evidence="2">Ribosome-associated protein</fullName>
    </submittedName>
</protein>
<evidence type="ECO:0000256" key="1">
    <source>
        <dbReference type="PROSITE-ProRule" id="PRU00182"/>
    </source>
</evidence>
<dbReference type="GO" id="GO:0003723">
    <property type="term" value="F:RNA binding"/>
    <property type="evidence" value="ECO:0007669"/>
    <property type="project" value="UniProtKB-KW"/>
</dbReference>
<reference evidence="3" key="1">
    <citation type="submission" date="2016-11" db="EMBL/GenBank/DDBJ databases">
        <authorList>
            <person name="Varghese N."/>
            <person name="Submissions S."/>
        </authorList>
    </citation>
    <scope>NUCLEOTIDE SEQUENCE [LARGE SCALE GENOMIC DNA]</scope>
    <source>
        <strain evidence="3">DSM 18095</strain>
    </source>
</reference>
<dbReference type="PROSITE" id="PS50889">
    <property type="entry name" value="S4"/>
    <property type="match status" value="1"/>
</dbReference>
<dbReference type="Pfam" id="PF13275">
    <property type="entry name" value="S4_2"/>
    <property type="match status" value="1"/>
</dbReference>